<sequence>MPDTIFQTIHASCVSFEGKAVLIKGASGSGKSSLALQIMAFGAQLVSDDRTELRRIDNNIWAAPPKTIAGLIEARGLGILHAEHAPSAQVVCVVDMDVVAIERLPDPMVTPCLGLSLPCLHKIDTQAFPAIVLQYLKGGVQRDV</sequence>
<keyword evidence="2" id="KW-0808">Transferase</keyword>
<dbReference type="Gene3D" id="3.40.50.300">
    <property type="entry name" value="P-loop containing nucleotide triphosphate hydrolases"/>
    <property type="match status" value="1"/>
</dbReference>
<dbReference type="CDD" id="cd01918">
    <property type="entry name" value="HprK_C"/>
    <property type="match status" value="1"/>
</dbReference>
<organism evidence="2 3">
    <name type="scientific">Ascidiaceihabitans donghaensis</name>
    <dbReference type="NCBI Taxonomy" id="1510460"/>
    <lineage>
        <taxon>Bacteria</taxon>
        <taxon>Pseudomonadati</taxon>
        <taxon>Pseudomonadota</taxon>
        <taxon>Alphaproteobacteria</taxon>
        <taxon>Rhodobacterales</taxon>
        <taxon>Paracoccaceae</taxon>
        <taxon>Ascidiaceihabitans</taxon>
    </lineage>
</organism>
<keyword evidence="2" id="KW-0418">Kinase</keyword>
<dbReference type="GO" id="GO:0006109">
    <property type="term" value="P:regulation of carbohydrate metabolic process"/>
    <property type="evidence" value="ECO:0007669"/>
    <property type="project" value="InterPro"/>
</dbReference>
<gene>
    <name evidence="2" type="primary">hprK</name>
    <name evidence="2" type="ORF">ASD8599_03318</name>
</gene>
<dbReference type="Pfam" id="PF07475">
    <property type="entry name" value="Hpr_kinase_C"/>
    <property type="match status" value="1"/>
</dbReference>
<dbReference type="InterPro" id="IPR011104">
    <property type="entry name" value="Hpr_kin/Pase_C"/>
</dbReference>
<keyword evidence="3" id="KW-1185">Reference proteome</keyword>
<reference evidence="2 3" key="1">
    <citation type="submission" date="2018-03" db="EMBL/GenBank/DDBJ databases">
        <authorList>
            <person name="Keele B.F."/>
        </authorList>
    </citation>
    <scope>NUCLEOTIDE SEQUENCE [LARGE SCALE GENOMIC DNA]</scope>
    <source>
        <strain evidence="2 3">CECT 8599</strain>
    </source>
</reference>
<accession>A0A2R8BHM2</accession>
<protein>
    <submittedName>
        <fullName evidence="2">HPr kinase/phosphorylase</fullName>
        <ecNumber evidence="2">2.7.11.-</ecNumber>
    </submittedName>
</protein>
<dbReference type="GO" id="GO:0000155">
    <property type="term" value="F:phosphorelay sensor kinase activity"/>
    <property type="evidence" value="ECO:0007669"/>
    <property type="project" value="InterPro"/>
</dbReference>
<evidence type="ECO:0000313" key="3">
    <source>
        <dbReference type="Proteomes" id="UP000244880"/>
    </source>
</evidence>
<dbReference type="InterPro" id="IPR027417">
    <property type="entry name" value="P-loop_NTPase"/>
</dbReference>
<evidence type="ECO:0000259" key="1">
    <source>
        <dbReference type="Pfam" id="PF07475"/>
    </source>
</evidence>
<dbReference type="AlphaFoldDB" id="A0A2R8BHM2"/>
<dbReference type="OrthoDB" id="8326226at2"/>
<feature type="domain" description="HPr kinase/phosphorylase C-terminal" evidence="1">
    <location>
        <begin position="7"/>
        <end position="84"/>
    </location>
</feature>
<dbReference type="RefSeq" id="WP_108829500.1">
    <property type="nucleotide sequence ID" value="NZ_OMOR01000001.1"/>
</dbReference>
<dbReference type="EMBL" id="OMOR01000001">
    <property type="protein sequence ID" value="SPH22575.1"/>
    <property type="molecule type" value="Genomic_DNA"/>
</dbReference>
<name>A0A2R8BHM2_9RHOB</name>
<proteinExistence type="predicted"/>
<dbReference type="Proteomes" id="UP000244880">
    <property type="component" value="Unassembled WGS sequence"/>
</dbReference>
<dbReference type="EC" id="2.7.11.-" evidence="2"/>
<dbReference type="GO" id="GO:0005524">
    <property type="term" value="F:ATP binding"/>
    <property type="evidence" value="ECO:0007669"/>
    <property type="project" value="InterPro"/>
</dbReference>
<evidence type="ECO:0000313" key="2">
    <source>
        <dbReference type="EMBL" id="SPH22575.1"/>
    </source>
</evidence>
<dbReference type="SUPFAM" id="SSF53795">
    <property type="entry name" value="PEP carboxykinase-like"/>
    <property type="match status" value="1"/>
</dbReference>